<accession>A0A8E5MJ66</accession>
<dbReference type="EMBL" id="CP072756">
    <property type="protein sequence ID" value="QUC21501.1"/>
    <property type="molecule type" value="Genomic_DNA"/>
</dbReference>
<protein>
    <submittedName>
        <fullName evidence="2">Uncharacterized protein</fullName>
    </submittedName>
</protein>
<evidence type="ECO:0000256" key="1">
    <source>
        <dbReference type="SAM" id="MobiDB-lite"/>
    </source>
</evidence>
<organism evidence="2 3">
    <name type="scientific">Ustilaginoidea virens</name>
    <name type="common">Rice false smut fungus</name>
    <name type="synonym">Villosiclava virens</name>
    <dbReference type="NCBI Taxonomy" id="1159556"/>
    <lineage>
        <taxon>Eukaryota</taxon>
        <taxon>Fungi</taxon>
        <taxon>Dikarya</taxon>
        <taxon>Ascomycota</taxon>
        <taxon>Pezizomycotina</taxon>
        <taxon>Sordariomycetes</taxon>
        <taxon>Hypocreomycetidae</taxon>
        <taxon>Hypocreales</taxon>
        <taxon>Clavicipitaceae</taxon>
        <taxon>Ustilaginoidea</taxon>
    </lineage>
</organism>
<dbReference type="AlphaFoldDB" id="A0A8E5MJ66"/>
<name>A0A8E5MJ66_USTVR</name>
<feature type="compositionally biased region" description="Low complexity" evidence="1">
    <location>
        <begin position="37"/>
        <end position="49"/>
    </location>
</feature>
<evidence type="ECO:0000313" key="3">
    <source>
        <dbReference type="Proteomes" id="UP000027002"/>
    </source>
</evidence>
<proteinExistence type="predicted"/>
<feature type="compositionally biased region" description="Polar residues" evidence="1">
    <location>
        <begin position="57"/>
        <end position="91"/>
    </location>
</feature>
<dbReference type="Proteomes" id="UP000027002">
    <property type="component" value="Chromosome 4"/>
</dbReference>
<sequence length="150" mass="16873">MHLYTQTQHLYNISETVAIKSHQQTDVTAATAEPHYHTPATTHVRTTRTNLHIYTGESPQDSGLKTAGLRNSQHSQRGGRISRSNRAQRASSDYDPHSERLPGNSDTGDRLAAKEKGRIVGILHNDFPLDDSIKAVLRQYYDNGIRLWQV</sequence>
<dbReference type="RefSeq" id="XP_042999174.1">
    <property type="nucleotide sequence ID" value="XM_043143241.1"/>
</dbReference>
<dbReference type="KEGG" id="uvi:66066521"/>
<evidence type="ECO:0000313" key="2">
    <source>
        <dbReference type="EMBL" id="QUC21501.1"/>
    </source>
</evidence>
<feature type="region of interest" description="Disordered" evidence="1">
    <location>
        <begin position="25"/>
        <end position="110"/>
    </location>
</feature>
<gene>
    <name evidence="2" type="ORF">UV8b_05744</name>
</gene>
<reference evidence="2" key="1">
    <citation type="submission" date="2020-03" db="EMBL/GenBank/DDBJ databases">
        <title>A mixture of massive structural variations and highly conserved coding sequences in Ustilaginoidea virens genome.</title>
        <authorList>
            <person name="Zhang K."/>
            <person name="Zhao Z."/>
            <person name="Zhang Z."/>
            <person name="Li Y."/>
            <person name="Hsiang T."/>
            <person name="Sun W."/>
        </authorList>
    </citation>
    <scope>NUCLEOTIDE SEQUENCE</scope>
    <source>
        <strain evidence="2">UV-8b</strain>
    </source>
</reference>
<dbReference type="GeneID" id="66066521"/>
<keyword evidence="3" id="KW-1185">Reference proteome</keyword>